<dbReference type="RefSeq" id="WP_346054637.1">
    <property type="nucleotide sequence ID" value="NZ_BAABIB010000078.1"/>
</dbReference>
<comment type="catalytic activity">
    <reaction evidence="1">
        <text>(7,8-dihydropterin-6-yl)methyl diphosphate + 4-aminobenzoate = 7,8-dihydropteroate + diphosphate</text>
        <dbReference type="Rhea" id="RHEA:19949"/>
        <dbReference type="ChEBI" id="CHEBI:17836"/>
        <dbReference type="ChEBI" id="CHEBI:17839"/>
        <dbReference type="ChEBI" id="CHEBI:33019"/>
        <dbReference type="ChEBI" id="CHEBI:72950"/>
        <dbReference type="EC" id="2.5.1.15"/>
    </reaction>
</comment>
<dbReference type="InterPro" id="IPR006390">
    <property type="entry name" value="DHP_synth_dom"/>
</dbReference>
<evidence type="ECO:0000256" key="5">
    <source>
        <dbReference type="ARBA" id="ARBA00012458"/>
    </source>
</evidence>
<comment type="caution">
    <text evidence="11">The sequence shown here is derived from an EMBL/GenBank/DDBJ whole genome shotgun (WGS) entry which is preliminary data.</text>
</comment>
<dbReference type="Pfam" id="PF00809">
    <property type="entry name" value="Pterin_bind"/>
    <property type="match status" value="1"/>
</dbReference>
<dbReference type="SUPFAM" id="SSF51717">
    <property type="entry name" value="Dihydropteroate synthetase-like"/>
    <property type="match status" value="1"/>
</dbReference>
<keyword evidence="12" id="KW-1185">Reference proteome</keyword>
<dbReference type="PANTHER" id="PTHR20941:SF1">
    <property type="entry name" value="FOLIC ACID SYNTHESIS PROTEIN FOL1"/>
    <property type="match status" value="1"/>
</dbReference>
<evidence type="ECO:0000313" key="12">
    <source>
        <dbReference type="Proteomes" id="UP001500192"/>
    </source>
</evidence>
<organism evidence="11 12">
    <name type="scientific">Amycolatopsis dongchuanensis</name>
    <dbReference type="NCBI Taxonomy" id="1070866"/>
    <lineage>
        <taxon>Bacteria</taxon>
        <taxon>Bacillati</taxon>
        <taxon>Actinomycetota</taxon>
        <taxon>Actinomycetes</taxon>
        <taxon>Pseudonocardiales</taxon>
        <taxon>Pseudonocardiaceae</taxon>
        <taxon>Amycolatopsis</taxon>
    </lineage>
</organism>
<evidence type="ECO:0000313" key="11">
    <source>
        <dbReference type="EMBL" id="GAA5167445.1"/>
    </source>
</evidence>
<evidence type="ECO:0000256" key="3">
    <source>
        <dbReference type="ARBA" id="ARBA00004763"/>
    </source>
</evidence>
<name>A0ABP9QU37_9PSEU</name>
<comment type="similarity">
    <text evidence="4">Belongs to the DHPS family.</text>
</comment>
<dbReference type="EMBL" id="BAABIB010000078">
    <property type="protein sequence ID" value="GAA5167445.1"/>
    <property type="molecule type" value="Genomic_DNA"/>
</dbReference>
<dbReference type="InterPro" id="IPR000489">
    <property type="entry name" value="Pterin-binding_dom"/>
</dbReference>
<gene>
    <name evidence="11" type="primary">folP_3</name>
    <name evidence="11" type="ORF">GCM10023214_41630</name>
</gene>
<evidence type="ECO:0000259" key="10">
    <source>
        <dbReference type="PROSITE" id="PS50972"/>
    </source>
</evidence>
<evidence type="ECO:0000256" key="1">
    <source>
        <dbReference type="ARBA" id="ARBA00000012"/>
    </source>
</evidence>
<dbReference type="InterPro" id="IPR045031">
    <property type="entry name" value="DHP_synth-like"/>
</dbReference>
<keyword evidence="6" id="KW-0808">Transferase</keyword>
<reference evidence="12" key="1">
    <citation type="journal article" date="2019" name="Int. J. Syst. Evol. Microbiol.">
        <title>The Global Catalogue of Microorganisms (GCM) 10K type strain sequencing project: providing services to taxonomists for standard genome sequencing and annotation.</title>
        <authorList>
            <consortium name="The Broad Institute Genomics Platform"/>
            <consortium name="The Broad Institute Genome Sequencing Center for Infectious Disease"/>
            <person name="Wu L."/>
            <person name="Ma J."/>
        </authorList>
    </citation>
    <scope>NUCLEOTIDE SEQUENCE [LARGE SCALE GENOMIC DNA]</scope>
    <source>
        <strain evidence="12">JCM 18054</strain>
    </source>
</reference>
<keyword evidence="9" id="KW-0289">Folate biosynthesis</keyword>
<dbReference type="PANTHER" id="PTHR20941">
    <property type="entry name" value="FOLATE SYNTHESIS PROTEINS"/>
    <property type="match status" value="1"/>
</dbReference>
<evidence type="ECO:0000256" key="2">
    <source>
        <dbReference type="ARBA" id="ARBA00001946"/>
    </source>
</evidence>
<accession>A0ABP9QU37</accession>
<dbReference type="Proteomes" id="UP001500192">
    <property type="component" value="Unassembled WGS sequence"/>
</dbReference>
<sequence length="253" mass="26355">MRVLGIVNATPDSFWAGSRFDTVARAVAAGQRMFSDGAWAVDVGGESTRPGAVPVSVEEELDRVVPVVSALAARGRVSVDTRNADVAEAAVEAGATIVNDVSGKLYDVAGRLGVGYIGMHAHTVPVLPGAAPSYVDVCAEVAGYLTSLAEAARADGVRELWLDPGIGFGKNAEDNVRLLRDLPRLCELGIPVALGVSRKSFLGALTGRPVDDRLPASLALLAPALRAGVDLIRVHDVAETVDTIAVLKAVWDL</sequence>
<protein>
    <recommendedName>
        <fullName evidence="5">dihydropteroate synthase</fullName>
        <ecNumber evidence="5">2.5.1.15</ecNumber>
    </recommendedName>
</protein>
<evidence type="ECO:0000256" key="7">
    <source>
        <dbReference type="ARBA" id="ARBA00022723"/>
    </source>
</evidence>
<evidence type="ECO:0000256" key="8">
    <source>
        <dbReference type="ARBA" id="ARBA00022842"/>
    </source>
</evidence>
<keyword evidence="7" id="KW-0479">Metal-binding</keyword>
<feature type="domain" description="Pterin-binding" evidence="10">
    <location>
        <begin position="1"/>
        <end position="245"/>
    </location>
</feature>
<dbReference type="EC" id="2.5.1.15" evidence="5"/>
<dbReference type="InterPro" id="IPR011005">
    <property type="entry name" value="Dihydropteroate_synth-like_sf"/>
</dbReference>
<proteinExistence type="inferred from homology"/>
<comment type="cofactor">
    <cofactor evidence="2">
        <name>Mg(2+)</name>
        <dbReference type="ChEBI" id="CHEBI:18420"/>
    </cofactor>
</comment>
<dbReference type="NCBIfam" id="TIGR01496">
    <property type="entry name" value="DHPS"/>
    <property type="match status" value="1"/>
</dbReference>
<evidence type="ECO:0000256" key="4">
    <source>
        <dbReference type="ARBA" id="ARBA00009503"/>
    </source>
</evidence>
<evidence type="ECO:0000256" key="9">
    <source>
        <dbReference type="ARBA" id="ARBA00022909"/>
    </source>
</evidence>
<dbReference type="PROSITE" id="PS50972">
    <property type="entry name" value="PTERIN_BINDING"/>
    <property type="match status" value="1"/>
</dbReference>
<evidence type="ECO:0000256" key="6">
    <source>
        <dbReference type="ARBA" id="ARBA00022679"/>
    </source>
</evidence>
<dbReference type="Gene3D" id="3.20.20.20">
    <property type="entry name" value="Dihydropteroate synthase-like"/>
    <property type="match status" value="1"/>
</dbReference>
<comment type="pathway">
    <text evidence="3">Cofactor biosynthesis; tetrahydrofolate biosynthesis; 7,8-dihydrofolate from 2-amino-4-hydroxy-6-hydroxymethyl-7,8-dihydropteridine diphosphate and 4-aminobenzoate: step 1/2.</text>
</comment>
<keyword evidence="8" id="KW-0460">Magnesium</keyword>